<evidence type="ECO:0000313" key="3">
    <source>
        <dbReference type="EMBL" id="QIM16237.1"/>
    </source>
</evidence>
<dbReference type="AlphaFoldDB" id="A0A6G8FIP0"/>
<feature type="domain" description="Alpha/beta hydrolase fold-3" evidence="2">
    <location>
        <begin position="103"/>
        <end position="310"/>
    </location>
</feature>
<dbReference type="RefSeq" id="WP_166323057.1">
    <property type="nucleotide sequence ID" value="NZ_CP049934.1"/>
</dbReference>
<dbReference type="GO" id="GO:0016787">
    <property type="term" value="F:hydrolase activity"/>
    <property type="evidence" value="ECO:0007669"/>
    <property type="project" value="UniProtKB-KW"/>
</dbReference>
<evidence type="ECO:0000259" key="2">
    <source>
        <dbReference type="Pfam" id="PF07859"/>
    </source>
</evidence>
<evidence type="ECO:0000256" key="1">
    <source>
        <dbReference type="ARBA" id="ARBA00022801"/>
    </source>
</evidence>
<proteinExistence type="predicted"/>
<dbReference type="InterPro" id="IPR050300">
    <property type="entry name" value="GDXG_lipolytic_enzyme"/>
</dbReference>
<dbReference type="KEGG" id="lins:G7067_07065"/>
<dbReference type="InterPro" id="IPR013094">
    <property type="entry name" value="AB_hydrolase_3"/>
</dbReference>
<evidence type="ECO:0000313" key="4">
    <source>
        <dbReference type="Proteomes" id="UP000501387"/>
    </source>
</evidence>
<name>A0A6G8FIP0_9MICO</name>
<dbReference type="InterPro" id="IPR029058">
    <property type="entry name" value="AB_hydrolase_fold"/>
</dbReference>
<dbReference type="Gene3D" id="3.40.50.1820">
    <property type="entry name" value="alpha/beta hydrolase"/>
    <property type="match status" value="1"/>
</dbReference>
<accession>A0A6G8FIP0</accession>
<dbReference type="EMBL" id="CP049934">
    <property type="protein sequence ID" value="QIM16237.1"/>
    <property type="molecule type" value="Genomic_DNA"/>
</dbReference>
<keyword evidence="4" id="KW-1185">Reference proteome</keyword>
<dbReference type="SUPFAM" id="SSF53474">
    <property type="entry name" value="alpha/beta-Hydrolases"/>
    <property type="match status" value="1"/>
</dbReference>
<dbReference type="PANTHER" id="PTHR48081:SF8">
    <property type="entry name" value="ALPHA_BETA HYDROLASE FOLD-3 DOMAIN-CONTAINING PROTEIN-RELATED"/>
    <property type="match status" value="1"/>
</dbReference>
<reference evidence="3 4" key="1">
    <citation type="submission" date="2020-03" db="EMBL/GenBank/DDBJ databases">
        <title>Leucobacter sp. nov., isolated from beetles.</title>
        <authorList>
            <person name="Hyun D.-W."/>
            <person name="Bae J.-W."/>
        </authorList>
    </citation>
    <scope>NUCLEOTIDE SEQUENCE [LARGE SCALE GENOMIC DNA]</scope>
    <source>
        <strain evidence="3 4">HDW9B</strain>
    </source>
</reference>
<organism evidence="3 4">
    <name type="scientific">Leucobacter insecticola</name>
    <dbReference type="NCBI Taxonomy" id="2714934"/>
    <lineage>
        <taxon>Bacteria</taxon>
        <taxon>Bacillati</taxon>
        <taxon>Actinomycetota</taxon>
        <taxon>Actinomycetes</taxon>
        <taxon>Micrococcales</taxon>
        <taxon>Microbacteriaceae</taxon>
        <taxon>Leucobacter</taxon>
    </lineage>
</organism>
<keyword evidence="1 3" id="KW-0378">Hydrolase</keyword>
<protein>
    <submittedName>
        <fullName evidence="3">Alpha/beta hydrolase</fullName>
    </submittedName>
</protein>
<dbReference type="Proteomes" id="UP000501387">
    <property type="component" value="Chromosome"/>
</dbReference>
<dbReference type="PANTHER" id="PTHR48081">
    <property type="entry name" value="AB HYDROLASE SUPERFAMILY PROTEIN C4A8.06C"/>
    <property type="match status" value="1"/>
</dbReference>
<dbReference type="Pfam" id="PF07859">
    <property type="entry name" value="Abhydrolase_3"/>
    <property type="match status" value="1"/>
</dbReference>
<gene>
    <name evidence="3" type="ORF">G7067_07065</name>
</gene>
<sequence length="337" mass="36256">MCEYVPVAPQPRPDPVAYDPDLTPGLSAFMDLVERIPLRAHTILENREHFETIIPPMEAQVEGRAISWQNLVIPGPEGAPEIEITVVRPAGSHPAEDPPRPAVLSIHGGGYVLGTRFFATGDIIDLAERFGTVGVSVEYRLAPEHPAPAAAEDCYAALCWMADHAETLGIDPDRIVVSGASAGGGLTAAVALMARDRSGPHIAGQMVGCPMIDDRNDTVSSWQYDGIGAWDRNNNDTGWNAALGTDRGTSRVHPYQAPARATDLSRLPPAFLEVGSAEVFRDETVTYASRIWAAGGEAELHVWSGGYHGFSGFSPDATVSRAALAARDSWWQRILTR</sequence>